<gene>
    <name evidence="1" type="ORF">THAOC_02909</name>
</gene>
<evidence type="ECO:0000313" key="2">
    <source>
        <dbReference type="Proteomes" id="UP000266841"/>
    </source>
</evidence>
<sequence length="185" mass="19886">MNVRRWRAQRILSQETFNGCQNFLVSVTAFNLKSTGGRAEEYAEVAACLLARGGLEIIQTVEDIGSGVSTQVSSRREHALKRNPPSVLTAVAIAVKARAVLKSTGECAKVAACLFACGGLEAIQTVEDIGSGVDVGRRALGAVHAHLPRRAILATSKGDRQLLRIIEKVPLDHVSLGCQQFETFF</sequence>
<evidence type="ECO:0000313" key="1">
    <source>
        <dbReference type="EMBL" id="EJK75365.1"/>
    </source>
</evidence>
<name>K0TD49_THAOC</name>
<accession>K0TD49</accession>
<proteinExistence type="predicted"/>
<keyword evidence="2" id="KW-1185">Reference proteome</keyword>
<comment type="caution">
    <text evidence="1">The sequence shown here is derived from an EMBL/GenBank/DDBJ whole genome shotgun (WGS) entry which is preliminary data.</text>
</comment>
<protein>
    <submittedName>
        <fullName evidence="1">Uncharacterized protein</fullName>
    </submittedName>
</protein>
<dbReference type="EMBL" id="AGNL01002971">
    <property type="protein sequence ID" value="EJK75365.1"/>
    <property type="molecule type" value="Genomic_DNA"/>
</dbReference>
<organism evidence="1 2">
    <name type="scientific">Thalassiosira oceanica</name>
    <name type="common">Marine diatom</name>
    <dbReference type="NCBI Taxonomy" id="159749"/>
    <lineage>
        <taxon>Eukaryota</taxon>
        <taxon>Sar</taxon>
        <taxon>Stramenopiles</taxon>
        <taxon>Ochrophyta</taxon>
        <taxon>Bacillariophyta</taxon>
        <taxon>Coscinodiscophyceae</taxon>
        <taxon>Thalassiosirophycidae</taxon>
        <taxon>Thalassiosirales</taxon>
        <taxon>Thalassiosiraceae</taxon>
        <taxon>Thalassiosira</taxon>
    </lineage>
</organism>
<feature type="non-terminal residue" evidence="1">
    <location>
        <position position="185"/>
    </location>
</feature>
<reference evidence="1 2" key="1">
    <citation type="journal article" date="2012" name="Genome Biol.">
        <title>Genome and low-iron response of an oceanic diatom adapted to chronic iron limitation.</title>
        <authorList>
            <person name="Lommer M."/>
            <person name="Specht M."/>
            <person name="Roy A.S."/>
            <person name="Kraemer L."/>
            <person name="Andreson R."/>
            <person name="Gutowska M.A."/>
            <person name="Wolf J."/>
            <person name="Bergner S.V."/>
            <person name="Schilhabel M.B."/>
            <person name="Klostermeier U.C."/>
            <person name="Beiko R.G."/>
            <person name="Rosenstiel P."/>
            <person name="Hippler M."/>
            <person name="Laroche J."/>
        </authorList>
    </citation>
    <scope>NUCLEOTIDE SEQUENCE [LARGE SCALE GENOMIC DNA]</scope>
    <source>
        <strain evidence="1 2">CCMP1005</strain>
    </source>
</reference>
<dbReference type="Proteomes" id="UP000266841">
    <property type="component" value="Unassembled WGS sequence"/>
</dbReference>
<dbReference type="AlphaFoldDB" id="K0TD49"/>